<evidence type="ECO:0000313" key="3">
    <source>
        <dbReference type="Proteomes" id="UP000823561"/>
    </source>
</evidence>
<dbReference type="Proteomes" id="UP000823561">
    <property type="component" value="Chromosome 5"/>
</dbReference>
<dbReference type="AlphaFoldDB" id="A0AAV6H0T4"/>
<evidence type="ECO:0000313" key="2">
    <source>
        <dbReference type="EMBL" id="KAG5280900.1"/>
    </source>
</evidence>
<name>A0AAV6H0T4_9TELE</name>
<evidence type="ECO:0000256" key="1">
    <source>
        <dbReference type="SAM" id="MobiDB-lite"/>
    </source>
</evidence>
<accession>A0AAV6H0T4</accession>
<gene>
    <name evidence="2" type="ORF">AALO_G00065260</name>
</gene>
<protein>
    <submittedName>
        <fullName evidence="2">Uncharacterized protein</fullName>
    </submittedName>
</protein>
<comment type="caution">
    <text evidence="2">The sequence shown here is derived from an EMBL/GenBank/DDBJ whole genome shotgun (WGS) entry which is preliminary data.</text>
</comment>
<feature type="region of interest" description="Disordered" evidence="1">
    <location>
        <begin position="37"/>
        <end position="59"/>
    </location>
</feature>
<sequence>MSCQWKLSTPPRPRQTTGSVLDNLRCVGQSAIHQEGDTIRNVSEAASKDTRKTDKDSQSLPSSLYLRSFKNSEIFLLSIDTRCIEPRQVMPHIRSSCLSRCSTAHWASYSSSDFQVLSTASQGSCGTRTKIRSQTKREGVDYRQREMRRKSTSRIGRNSLKPVTPLLFQKPCISQCAGITPVSEQGEENTVQCHEVKMKTPLFRQHYEVMFQDAPWRPLRSSNKRPLTVSSCGTSKLSGRAQHGPLATVPSSTCLEAPCCTPNMPKLVLQLEGLQLRGVWLNSRDTTQGTRTSGAATKDLQLVALERVNETAYNGKLECERAWDAASSDLISPNESVGSTRWDPGQLKVTVTKKQREKKQSWT</sequence>
<proteinExistence type="predicted"/>
<reference evidence="2" key="1">
    <citation type="submission" date="2020-10" db="EMBL/GenBank/DDBJ databases">
        <title>Chromosome-scale genome assembly of the Allis shad, Alosa alosa.</title>
        <authorList>
            <person name="Margot Z."/>
            <person name="Christophe K."/>
            <person name="Cabau C."/>
            <person name="Louis A."/>
            <person name="Berthelot C."/>
            <person name="Parey E."/>
            <person name="Roest Crollius H."/>
            <person name="Montfort J."/>
            <person name="Robinson-Rechavi M."/>
            <person name="Bucao C."/>
            <person name="Bouchez O."/>
            <person name="Gislard M."/>
            <person name="Lluch J."/>
            <person name="Milhes M."/>
            <person name="Lampietro C."/>
            <person name="Lopez Roques C."/>
            <person name="Donnadieu C."/>
            <person name="Braasch I."/>
            <person name="Desvignes T."/>
            <person name="Postlethwait J."/>
            <person name="Bobe J."/>
            <person name="Guiguen Y."/>
        </authorList>
    </citation>
    <scope>NUCLEOTIDE SEQUENCE</scope>
    <source>
        <strain evidence="2">M-15738</strain>
        <tissue evidence="2">Blood</tissue>
    </source>
</reference>
<keyword evidence="3" id="KW-1185">Reference proteome</keyword>
<dbReference type="EMBL" id="JADWDJ010000005">
    <property type="protein sequence ID" value="KAG5280900.1"/>
    <property type="molecule type" value="Genomic_DNA"/>
</dbReference>
<feature type="compositionally biased region" description="Basic and acidic residues" evidence="1">
    <location>
        <begin position="46"/>
        <end position="57"/>
    </location>
</feature>
<organism evidence="2 3">
    <name type="scientific">Alosa alosa</name>
    <name type="common">allis shad</name>
    <dbReference type="NCBI Taxonomy" id="278164"/>
    <lineage>
        <taxon>Eukaryota</taxon>
        <taxon>Metazoa</taxon>
        <taxon>Chordata</taxon>
        <taxon>Craniata</taxon>
        <taxon>Vertebrata</taxon>
        <taxon>Euteleostomi</taxon>
        <taxon>Actinopterygii</taxon>
        <taxon>Neopterygii</taxon>
        <taxon>Teleostei</taxon>
        <taxon>Clupei</taxon>
        <taxon>Clupeiformes</taxon>
        <taxon>Clupeoidei</taxon>
        <taxon>Clupeidae</taxon>
        <taxon>Alosa</taxon>
    </lineage>
</organism>